<sequence length="165" mass="18057">MTTTASPISPAEAITLQRELRALTDRFELEALVNRLGRWLDDGRDARQARELLTEQIALDTPGGIAEGIDAVVAQARRNHTVPTQHLITNPLIERDGDRAEITANLLVVFADGELVAAGPRAVELPTFGRALGERYRFEAVRTGDGWRLARIEVAARWLAGSIPA</sequence>
<dbReference type="EMBL" id="JAWSTH010000029">
    <property type="protein sequence ID" value="MDW5595248.1"/>
    <property type="molecule type" value="Genomic_DNA"/>
</dbReference>
<dbReference type="RefSeq" id="WP_318597586.1">
    <property type="nucleotide sequence ID" value="NZ_JAWSTH010000029.1"/>
</dbReference>
<dbReference type="InterPro" id="IPR037401">
    <property type="entry name" value="SnoaL-like"/>
</dbReference>
<evidence type="ECO:0000313" key="3">
    <source>
        <dbReference type="Proteomes" id="UP001284601"/>
    </source>
</evidence>
<protein>
    <submittedName>
        <fullName evidence="2">Nuclear transport factor 2 family protein</fullName>
    </submittedName>
</protein>
<evidence type="ECO:0000313" key="2">
    <source>
        <dbReference type="EMBL" id="MDW5595248.1"/>
    </source>
</evidence>
<proteinExistence type="predicted"/>
<evidence type="ECO:0000259" key="1">
    <source>
        <dbReference type="Pfam" id="PF13577"/>
    </source>
</evidence>
<dbReference type="Proteomes" id="UP001284601">
    <property type="component" value="Unassembled WGS sequence"/>
</dbReference>
<dbReference type="Gene3D" id="3.10.450.50">
    <property type="match status" value="1"/>
</dbReference>
<dbReference type="Pfam" id="PF13577">
    <property type="entry name" value="SnoaL_4"/>
    <property type="match status" value="1"/>
</dbReference>
<keyword evidence="3" id="KW-1185">Reference proteome</keyword>
<accession>A0ABU4HPK4</accession>
<comment type="caution">
    <text evidence="2">The sequence shown here is derived from an EMBL/GenBank/DDBJ whole genome shotgun (WGS) entry which is preliminary data.</text>
</comment>
<gene>
    <name evidence="2" type="ORF">R7226_12935</name>
</gene>
<name>A0ABU4HPK4_9ACTN</name>
<feature type="domain" description="SnoaL-like" evidence="1">
    <location>
        <begin position="22"/>
        <end position="151"/>
    </location>
</feature>
<organism evidence="2 3">
    <name type="scientific">Conexibacter stalactiti</name>
    <dbReference type="NCBI Taxonomy" id="1940611"/>
    <lineage>
        <taxon>Bacteria</taxon>
        <taxon>Bacillati</taxon>
        <taxon>Actinomycetota</taxon>
        <taxon>Thermoleophilia</taxon>
        <taxon>Solirubrobacterales</taxon>
        <taxon>Conexibacteraceae</taxon>
        <taxon>Conexibacter</taxon>
    </lineage>
</organism>
<dbReference type="SUPFAM" id="SSF54427">
    <property type="entry name" value="NTF2-like"/>
    <property type="match status" value="1"/>
</dbReference>
<dbReference type="InterPro" id="IPR032710">
    <property type="entry name" value="NTF2-like_dom_sf"/>
</dbReference>
<reference evidence="3" key="1">
    <citation type="submission" date="2023-07" db="EMBL/GenBank/DDBJ databases">
        <title>Conexibacter stalactiti sp. nov., isolated from stalactites in a lava cave and emended description of the genus Conexibacter.</title>
        <authorList>
            <person name="Lee S.D."/>
        </authorList>
    </citation>
    <scope>NUCLEOTIDE SEQUENCE [LARGE SCALE GENOMIC DNA]</scope>
    <source>
        <strain evidence="3">KCTC 39840</strain>
    </source>
</reference>